<dbReference type="RefSeq" id="WP_130959485.1">
    <property type="nucleotide sequence ID" value="NZ_SITD01000047.1"/>
</dbReference>
<feature type="compositionally biased region" description="Low complexity" evidence="1">
    <location>
        <begin position="498"/>
        <end position="512"/>
    </location>
</feature>
<dbReference type="GO" id="GO:0019068">
    <property type="term" value="P:virion assembly"/>
    <property type="evidence" value="ECO:0007669"/>
    <property type="project" value="InterPro"/>
</dbReference>
<evidence type="ECO:0000313" key="3">
    <source>
        <dbReference type="Proteomes" id="UP000293380"/>
    </source>
</evidence>
<name>A0A4Q9ENC0_9GAMM</name>
<reference evidence="2 3" key="1">
    <citation type="submission" date="2019-02" db="EMBL/GenBank/DDBJ databases">
        <title>Comparative genomic analysis of the Hafnia genus genomes.</title>
        <authorList>
            <person name="Zhiqiu Y."/>
            <person name="Chao Y."/>
            <person name="Yuhui D."/>
            <person name="Di H."/>
            <person name="Bin L."/>
        </authorList>
    </citation>
    <scope>NUCLEOTIDE SEQUENCE [LARGE SCALE GENOMIC DNA]</scope>
    <source>
        <strain evidence="2 3">PCM_1194</strain>
    </source>
</reference>
<comment type="caution">
    <text evidence="2">The sequence shown here is derived from an EMBL/GenBank/DDBJ whole genome shotgun (WGS) entry which is preliminary data.</text>
</comment>
<dbReference type="NCBIfam" id="TIGR01539">
    <property type="entry name" value="portal_lambda"/>
    <property type="match status" value="1"/>
</dbReference>
<proteinExistence type="predicted"/>
<protein>
    <submittedName>
        <fullName evidence="2">Phage portal protein</fullName>
    </submittedName>
</protein>
<gene>
    <name evidence="2" type="ORF">EYY89_09185</name>
</gene>
<evidence type="ECO:0000256" key="1">
    <source>
        <dbReference type="SAM" id="MobiDB-lite"/>
    </source>
</evidence>
<dbReference type="InterPro" id="IPR006429">
    <property type="entry name" value="Phage_lambda_portal"/>
</dbReference>
<dbReference type="Proteomes" id="UP000293380">
    <property type="component" value="Unassembled WGS sequence"/>
</dbReference>
<dbReference type="Pfam" id="PF05136">
    <property type="entry name" value="Phage_portal_2"/>
    <property type="match status" value="1"/>
</dbReference>
<feature type="region of interest" description="Disordered" evidence="1">
    <location>
        <begin position="475"/>
        <end position="512"/>
    </location>
</feature>
<accession>A0A4Q9ENC0</accession>
<dbReference type="AlphaFoldDB" id="A0A4Q9ENC0"/>
<organism evidence="2 3">
    <name type="scientific">Hafnia paralvei</name>
    <dbReference type="NCBI Taxonomy" id="546367"/>
    <lineage>
        <taxon>Bacteria</taxon>
        <taxon>Pseudomonadati</taxon>
        <taxon>Pseudomonadota</taxon>
        <taxon>Gammaproteobacteria</taxon>
        <taxon>Enterobacterales</taxon>
        <taxon>Hafniaceae</taxon>
        <taxon>Hafnia</taxon>
    </lineage>
</organism>
<sequence length="512" mass="57801">MNWIEKGIAALSPGWAAERAKNRNLMNAYEAANPSRLHKAKRSGVSADNAVFAAGVSLREQARWLDENHDIVIGILDKLEERVIGARGIQVEPQPLTHDGKLHEEFASELSRLWSEWSIRPDVTGMFTRAEMERLLLRSALRDGEVFSQLVRGPVPGLKHATQVQLSIEMLEADYVPMSLNSVEGTQVRQGVEINTWGRPVAYNVYKFHPGNTLRMATQTKRVPAENMLHLAMRKRLHQIRGVSLLHGVITRLSDIKDYEESERVAARIAAALGFYIKRGDATTYQQDEFEDPENKYQMFDIAPGMIFDGLKPGEDLGMVESNRPNVHLYEFRNSQLRAVAGGTRGSYSSISRDYNGSYSSQRQELVEGFEGYNVLQNWFVGQHSRPIYRAWIDMLKLSGIKIPHDVDPSSLYNALYLGPVMPWIDPVKEAQAWKGIVRGGAGTESEWIRARGQSPQEIRRQRLREIEYNRERGLVFDSDAANDSGAQTNEPTDPDGDTTQTTGKQPNQQRK</sequence>
<dbReference type="EMBL" id="SITD01000047">
    <property type="protein sequence ID" value="TBM28236.1"/>
    <property type="molecule type" value="Genomic_DNA"/>
</dbReference>
<dbReference type="GO" id="GO:0005198">
    <property type="term" value="F:structural molecule activity"/>
    <property type="evidence" value="ECO:0007669"/>
    <property type="project" value="InterPro"/>
</dbReference>
<evidence type="ECO:0000313" key="2">
    <source>
        <dbReference type="EMBL" id="TBM28236.1"/>
    </source>
</evidence>